<name>A0A6P8IZP8_ACTTE</name>
<dbReference type="KEGG" id="aten:116307020"/>
<evidence type="ECO:0000256" key="4">
    <source>
        <dbReference type="SAM" id="MobiDB-lite"/>
    </source>
</evidence>
<dbReference type="GO" id="GO:0035498">
    <property type="term" value="P:carnosine metabolic process"/>
    <property type="evidence" value="ECO:0007669"/>
    <property type="project" value="TreeGrafter"/>
</dbReference>
<evidence type="ECO:0000313" key="6">
    <source>
        <dbReference type="RefSeq" id="XP_031573021.1"/>
    </source>
</evidence>
<dbReference type="OrthoDB" id="978at2759"/>
<dbReference type="PANTHER" id="PTHR12303:SF6">
    <property type="entry name" value="CARNOSINE N-METHYLTRANSFERASE"/>
    <property type="match status" value="1"/>
</dbReference>
<dbReference type="Proteomes" id="UP000515163">
    <property type="component" value="Unplaced"/>
</dbReference>
<keyword evidence="2" id="KW-0808">Transferase</keyword>
<evidence type="ECO:0000256" key="1">
    <source>
        <dbReference type="ARBA" id="ARBA00022603"/>
    </source>
</evidence>
<keyword evidence="3" id="KW-0949">S-adenosyl-L-methionine</keyword>
<evidence type="ECO:0000256" key="3">
    <source>
        <dbReference type="ARBA" id="ARBA00022691"/>
    </source>
</evidence>
<reference evidence="6" key="1">
    <citation type="submission" date="2025-08" db="UniProtKB">
        <authorList>
            <consortium name="RefSeq"/>
        </authorList>
    </citation>
    <scope>IDENTIFICATION</scope>
    <source>
        <tissue evidence="6">Tentacle</tissue>
    </source>
</reference>
<feature type="region of interest" description="Disordered" evidence="4">
    <location>
        <begin position="1"/>
        <end position="24"/>
    </location>
</feature>
<proteinExistence type="predicted"/>
<dbReference type="GO" id="GO:0005829">
    <property type="term" value="C:cytosol"/>
    <property type="evidence" value="ECO:0007669"/>
    <property type="project" value="TreeGrafter"/>
</dbReference>
<evidence type="ECO:0000313" key="5">
    <source>
        <dbReference type="Proteomes" id="UP000515163"/>
    </source>
</evidence>
<dbReference type="AlphaFoldDB" id="A0A6P8IZP8"/>
<dbReference type="GO" id="GO:0030735">
    <property type="term" value="F:carnosine N-methyltransferase activity"/>
    <property type="evidence" value="ECO:0007669"/>
    <property type="project" value="TreeGrafter"/>
</dbReference>
<keyword evidence="5" id="KW-1185">Reference proteome</keyword>
<dbReference type="InParanoid" id="A0A6P8IZP8"/>
<protein>
    <submittedName>
        <fullName evidence="6">Carnosine N-methyltransferase-like</fullName>
    </submittedName>
</protein>
<dbReference type="GO" id="GO:0005634">
    <property type="term" value="C:nucleus"/>
    <property type="evidence" value="ECO:0007669"/>
    <property type="project" value="TreeGrafter"/>
</dbReference>
<dbReference type="InterPro" id="IPR012901">
    <property type="entry name" value="CARME"/>
</dbReference>
<dbReference type="GO" id="GO:0032259">
    <property type="term" value="P:methylation"/>
    <property type="evidence" value="ECO:0007669"/>
    <property type="project" value="UniProtKB-KW"/>
</dbReference>
<feature type="compositionally biased region" description="Polar residues" evidence="4">
    <location>
        <begin position="11"/>
        <end position="22"/>
    </location>
</feature>
<accession>A0A6P8IZP8</accession>
<dbReference type="RefSeq" id="XP_031573021.1">
    <property type="nucleotide sequence ID" value="XM_031717161.1"/>
</dbReference>
<keyword evidence="1" id="KW-0489">Methyltransferase</keyword>
<organism evidence="5 6">
    <name type="scientific">Actinia tenebrosa</name>
    <name type="common">Australian red waratah sea anemone</name>
    <dbReference type="NCBI Taxonomy" id="6105"/>
    <lineage>
        <taxon>Eukaryota</taxon>
        <taxon>Metazoa</taxon>
        <taxon>Cnidaria</taxon>
        <taxon>Anthozoa</taxon>
        <taxon>Hexacorallia</taxon>
        <taxon>Actiniaria</taxon>
        <taxon>Actiniidae</taxon>
        <taxon>Actinia</taxon>
    </lineage>
</organism>
<dbReference type="PANTHER" id="PTHR12303">
    <property type="entry name" value="CARNOSINE N-METHYLTRANSFERASE"/>
    <property type="match status" value="1"/>
</dbReference>
<gene>
    <name evidence="6" type="primary">LOC116307020</name>
</gene>
<evidence type="ECO:0000256" key="2">
    <source>
        <dbReference type="ARBA" id="ARBA00022679"/>
    </source>
</evidence>
<sequence length="115" mass="13810">MADEEAFLEHSMNSNDNSINNQETDEEKLEKLHIRKVVEAFLFYKEYSLRKVDRIGTYFDQIPRHHRKMLPDFTRHLREVKRCIEVNQEFLRNIVSCTEGMFENRDMELNVSTGI</sequence>
<dbReference type="GeneID" id="116307020"/>